<dbReference type="Proteomes" id="UP001530400">
    <property type="component" value="Unassembled WGS sequence"/>
</dbReference>
<dbReference type="EMBL" id="JALLPJ020001169">
    <property type="protein sequence ID" value="KAL3775041.1"/>
    <property type="molecule type" value="Genomic_DNA"/>
</dbReference>
<sequence>MKMTRPFLAALLAISLIETAHGFSCITVNTRHASSRTPIKHSNLHHPLFARPKKASSSTPPPLITSNLQIPSSKITERMIQLTSNPHIAILIDAENIRGKTNFELSHSDLLDRLLVWSLLRNHAAGRTIVVIDHGSKPTAHLIHPSNSLDDDTIVERQRQEHGLCITFAGPILKADDVIARDTQWLLNQPDVSQVIVVTNDRELSFRCRHHANPAAGTSKENRKFKKMTRKARKMKVNKFNEQSAGLDQENLSEDLNAAATNNTMRVNVVNSKRFLEDMEQTMQQWLNDAQTKQKLSDSAPSNILLLGAQDGIESTATVDGKWRNLYELRSQILHLESCLRKKCTVRKRQQLTQEIRRCKEQWEMGLSSVNSADENGTVDDGQFNELMRMSLSSSLSLNLSSKSNNPLDCIETEDKKKMLSRWGERRGSPKREATEDRVILAEMVRSQLEAVHDRKHEELDEEHPLLVELYADYINNLIKN</sequence>
<gene>
    <name evidence="2" type="ORF">ACHAWO_007226</name>
</gene>
<name>A0ABD3NKE9_9STRA</name>
<evidence type="ECO:0000313" key="2">
    <source>
        <dbReference type="EMBL" id="KAL3775041.1"/>
    </source>
</evidence>
<proteinExistence type="predicted"/>
<dbReference type="AlphaFoldDB" id="A0ABD3NKE9"/>
<feature type="signal peptide" evidence="1">
    <location>
        <begin position="1"/>
        <end position="22"/>
    </location>
</feature>
<evidence type="ECO:0000256" key="1">
    <source>
        <dbReference type="SAM" id="SignalP"/>
    </source>
</evidence>
<protein>
    <submittedName>
        <fullName evidence="2">Uncharacterized protein</fullName>
    </submittedName>
</protein>
<evidence type="ECO:0000313" key="3">
    <source>
        <dbReference type="Proteomes" id="UP001530400"/>
    </source>
</evidence>
<reference evidence="2 3" key="1">
    <citation type="submission" date="2024-10" db="EMBL/GenBank/DDBJ databases">
        <title>Updated reference genomes for cyclostephanoid diatoms.</title>
        <authorList>
            <person name="Roberts W.R."/>
            <person name="Alverson A.J."/>
        </authorList>
    </citation>
    <scope>NUCLEOTIDE SEQUENCE [LARGE SCALE GENOMIC DNA]</scope>
    <source>
        <strain evidence="2 3">AJA010-31</strain>
    </source>
</reference>
<keyword evidence="1" id="KW-0732">Signal</keyword>
<organism evidence="2 3">
    <name type="scientific">Cyclotella atomus</name>
    <dbReference type="NCBI Taxonomy" id="382360"/>
    <lineage>
        <taxon>Eukaryota</taxon>
        <taxon>Sar</taxon>
        <taxon>Stramenopiles</taxon>
        <taxon>Ochrophyta</taxon>
        <taxon>Bacillariophyta</taxon>
        <taxon>Coscinodiscophyceae</taxon>
        <taxon>Thalassiosirophycidae</taxon>
        <taxon>Stephanodiscales</taxon>
        <taxon>Stephanodiscaceae</taxon>
        <taxon>Cyclotella</taxon>
    </lineage>
</organism>
<accession>A0ABD3NKE9</accession>
<keyword evidence="3" id="KW-1185">Reference proteome</keyword>
<feature type="chain" id="PRO_5044869687" evidence="1">
    <location>
        <begin position="23"/>
        <end position="481"/>
    </location>
</feature>
<comment type="caution">
    <text evidence="2">The sequence shown here is derived from an EMBL/GenBank/DDBJ whole genome shotgun (WGS) entry which is preliminary data.</text>
</comment>